<dbReference type="PANTHER" id="PTHR10814">
    <property type="entry name" value="TRANSDUCIN-LIKE ENHANCER PROTEIN"/>
    <property type="match status" value="1"/>
</dbReference>
<dbReference type="InterPro" id="IPR009146">
    <property type="entry name" value="Groucho_enhance"/>
</dbReference>
<feature type="domain" description="Groucho/TLE N-terminal Q-rich" evidence="5">
    <location>
        <begin position="29"/>
        <end position="125"/>
    </location>
</feature>
<dbReference type="GO" id="GO:0005634">
    <property type="term" value="C:nucleus"/>
    <property type="evidence" value="ECO:0007669"/>
    <property type="project" value="UniProtKB-SubCell"/>
</dbReference>
<dbReference type="WBParaSite" id="BXY_1039700.1">
    <property type="protein sequence ID" value="BXY_1039700.1"/>
    <property type="gene ID" value="BXY_1039700"/>
</dbReference>
<evidence type="ECO:0000256" key="2">
    <source>
        <dbReference type="ARBA" id="ARBA00005969"/>
    </source>
</evidence>
<dbReference type="Proteomes" id="UP000095284">
    <property type="component" value="Unplaced"/>
</dbReference>
<dbReference type="GO" id="GO:0003714">
    <property type="term" value="F:transcription corepressor activity"/>
    <property type="evidence" value="ECO:0007669"/>
    <property type="project" value="TreeGrafter"/>
</dbReference>
<evidence type="ECO:0000313" key="6">
    <source>
        <dbReference type="Proteomes" id="UP000095284"/>
    </source>
</evidence>
<evidence type="ECO:0000256" key="3">
    <source>
        <dbReference type="ARBA" id="ARBA00023242"/>
    </source>
</evidence>
<reference evidence="7" key="1">
    <citation type="submission" date="2016-11" db="UniProtKB">
        <authorList>
            <consortium name="WormBaseParasite"/>
        </authorList>
    </citation>
    <scope>IDENTIFICATION</scope>
</reference>
<sequence>MVRGAAYDPDIVRRSIQQSNNSTNMGPTTFFDTIEHIKKEYQQLQQQVHKLRSDAEKKAQEVNMLQKQNQEASMQNQNFQLEAARQAEIARRMQQIIQQYMMHLPQEQQQSLMRGLESATKVTTQVCIIFGIIRSEGLREDGLSSSSPFAFDFYKKGG</sequence>
<dbReference type="GO" id="GO:0090090">
    <property type="term" value="P:negative regulation of canonical Wnt signaling pathway"/>
    <property type="evidence" value="ECO:0007669"/>
    <property type="project" value="TreeGrafter"/>
</dbReference>
<keyword evidence="3" id="KW-0539">Nucleus</keyword>
<comment type="similarity">
    <text evidence="2">Belongs to the WD repeat Groucho/TLE family.</text>
</comment>
<dbReference type="InterPro" id="IPR005617">
    <property type="entry name" value="Groucho/TLE_N"/>
</dbReference>
<name>A0A1I7SBJ8_BURXY</name>
<dbReference type="AlphaFoldDB" id="A0A1I7SBJ8"/>
<dbReference type="Pfam" id="PF03920">
    <property type="entry name" value="TLE_N"/>
    <property type="match status" value="1"/>
</dbReference>
<accession>A0A1I7SBJ8</accession>
<feature type="coiled-coil region" evidence="4">
    <location>
        <begin position="34"/>
        <end position="87"/>
    </location>
</feature>
<dbReference type="PANTHER" id="PTHR10814:SF21">
    <property type="entry name" value="PROTEIN GROUCHO"/>
    <property type="match status" value="1"/>
</dbReference>
<protein>
    <submittedName>
        <fullName evidence="7">TLE_N domain-containing protein</fullName>
    </submittedName>
</protein>
<dbReference type="GO" id="GO:0005667">
    <property type="term" value="C:transcription regulator complex"/>
    <property type="evidence" value="ECO:0007669"/>
    <property type="project" value="TreeGrafter"/>
</dbReference>
<dbReference type="eggNOG" id="KOG0639">
    <property type="taxonomic scope" value="Eukaryota"/>
</dbReference>
<keyword evidence="4" id="KW-0175">Coiled coil</keyword>
<evidence type="ECO:0000256" key="4">
    <source>
        <dbReference type="SAM" id="Coils"/>
    </source>
</evidence>
<organism evidence="6 7">
    <name type="scientific">Bursaphelenchus xylophilus</name>
    <name type="common">Pinewood nematode worm</name>
    <name type="synonym">Aphelenchoides xylophilus</name>
    <dbReference type="NCBI Taxonomy" id="6326"/>
    <lineage>
        <taxon>Eukaryota</taxon>
        <taxon>Metazoa</taxon>
        <taxon>Ecdysozoa</taxon>
        <taxon>Nematoda</taxon>
        <taxon>Chromadorea</taxon>
        <taxon>Rhabditida</taxon>
        <taxon>Tylenchina</taxon>
        <taxon>Tylenchomorpha</taxon>
        <taxon>Aphelenchoidea</taxon>
        <taxon>Aphelenchoididae</taxon>
        <taxon>Bursaphelenchus</taxon>
    </lineage>
</organism>
<comment type="subcellular location">
    <subcellularLocation>
        <location evidence="1">Nucleus</location>
    </subcellularLocation>
</comment>
<proteinExistence type="inferred from homology"/>
<evidence type="ECO:0000259" key="5">
    <source>
        <dbReference type="Pfam" id="PF03920"/>
    </source>
</evidence>
<evidence type="ECO:0000256" key="1">
    <source>
        <dbReference type="ARBA" id="ARBA00004123"/>
    </source>
</evidence>
<evidence type="ECO:0000313" key="7">
    <source>
        <dbReference type="WBParaSite" id="BXY_1039700.1"/>
    </source>
</evidence>